<feature type="transmembrane region" description="Helical" evidence="2">
    <location>
        <begin position="6"/>
        <end position="23"/>
    </location>
</feature>
<keyword evidence="2" id="KW-0812">Transmembrane</keyword>
<keyword evidence="2" id="KW-1133">Transmembrane helix</keyword>
<keyword evidence="2" id="KW-0472">Membrane</keyword>
<dbReference type="RefSeq" id="WP_084726975.1">
    <property type="nucleotide sequence ID" value="NZ_FQUR01000007.1"/>
</dbReference>
<feature type="compositionally biased region" description="Basic and acidic residues" evidence="1">
    <location>
        <begin position="63"/>
        <end position="82"/>
    </location>
</feature>
<organism evidence="3 4">
    <name type="scientific">Thermoanaerobacter uzonensis DSM 18761</name>
    <dbReference type="NCBI Taxonomy" id="1123369"/>
    <lineage>
        <taxon>Bacteria</taxon>
        <taxon>Bacillati</taxon>
        <taxon>Bacillota</taxon>
        <taxon>Clostridia</taxon>
        <taxon>Thermoanaerobacterales</taxon>
        <taxon>Thermoanaerobacteraceae</taxon>
        <taxon>Thermoanaerobacter</taxon>
    </lineage>
</organism>
<evidence type="ECO:0000256" key="1">
    <source>
        <dbReference type="SAM" id="MobiDB-lite"/>
    </source>
</evidence>
<protein>
    <submittedName>
        <fullName evidence="3">Uncharacterized protein</fullName>
    </submittedName>
</protein>
<dbReference type="EMBL" id="FQUR01000007">
    <property type="protein sequence ID" value="SHE46575.1"/>
    <property type="molecule type" value="Genomic_DNA"/>
</dbReference>
<name>A0A1M4TQA9_9THEO</name>
<gene>
    <name evidence="3" type="ORF">SAMN02745195_00444</name>
</gene>
<evidence type="ECO:0000256" key="2">
    <source>
        <dbReference type="SAM" id="Phobius"/>
    </source>
</evidence>
<reference evidence="4" key="1">
    <citation type="submission" date="2016-11" db="EMBL/GenBank/DDBJ databases">
        <authorList>
            <person name="Varghese N."/>
            <person name="Submissions S."/>
        </authorList>
    </citation>
    <scope>NUCLEOTIDE SEQUENCE [LARGE SCALE GENOMIC DNA]</scope>
    <source>
        <strain evidence="4">DSM 18761</strain>
    </source>
</reference>
<evidence type="ECO:0000313" key="3">
    <source>
        <dbReference type="EMBL" id="SHE46575.1"/>
    </source>
</evidence>
<dbReference type="AlphaFoldDB" id="A0A1M4TQA9"/>
<dbReference type="Proteomes" id="UP000184127">
    <property type="component" value="Unassembled WGS sequence"/>
</dbReference>
<keyword evidence="4" id="KW-1185">Reference proteome</keyword>
<proteinExistence type="predicted"/>
<evidence type="ECO:0000313" key="4">
    <source>
        <dbReference type="Proteomes" id="UP000184127"/>
    </source>
</evidence>
<sequence length="205" mass="24190">MKRLGLYLVLIVVIALFTTMFMLKTKFEEPIYFSQQNLRDKNEIQLTKENERVCEEEQTASSRVDKVDKEEKEMAKRNQRSENARKVRIFKEKILEDLLKQKNREVYDLGNNKKTQEENSGDNNIIITPEKILQVQNEMEPLQKIKVMNIILKLGAEDMNEIMKIAQKGLTQKDNDKIMEILKNKLSSEDVRYLVEIANEYFAKK</sequence>
<accession>A0A1M4TQA9</accession>
<feature type="region of interest" description="Disordered" evidence="1">
    <location>
        <begin position="55"/>
        <end position="82"/>
    </location>
</feature>